<dbReference type="Gene3D" id="3.60.10.10">
    <property type="entry name" value="Endonuclease/exonuclease/phosphatase"/>
    <property type="match status" value="1"/>
</dbReference>
<sequence>MRMKPTARGWSFRGQSAEKKLVGIQRQRVVEEMERETIRTYRGAASKAFSHTLRELTKVYKPDLVILMETRCSSDNAKKAIKSFGFDFYHIEEAQGYSGGIWIMWKDPDLDIRVVQSKMQFVHMIMKNDSNKSWALTAVYASPQESRRKELWAELKRISVTLTGGCLVVGDFNDIAHPTEKQGGAVGARFTWRGPQWEKLDRVFKRLDRALSNADWGLMFLKARVDVLSRKNSSHHPLVINTKPQANTRIEKPFRYEAMWSMHPGHKEFIKQAWDSNQPLKIVLNGTTRQLIKWNKDVFGHVRRQKRKIINRIEGIQRASSYEKNPFLEKLEAKLNKELEDILDKEKILWIQKSRDLWVVDEDHNTRYYHTRTVIRRRRNKILKLKD</sequence>
<dbReference type="AlphaFoldDB" id="A0A9C6TNV6"/>
<dbReference type="Proteomes" id="UP000515211">
    <property type="component" value="Chromosome 2"/>
</dbReference>
<name>A0A9C6TNV6_ARADU</name>
<dbReference type="InterPro" id="IPR036691">
    <property type="entry name" value="Endo/exonu/phosph_ase_sf"/>
</dbReference>
<dbReference type="SUPFAM" id="SSF56219">
    <property type="entry name" value="DNase I-like"/>
    <property type="match status" value="1"/>
</dbReference>
<evidence type="ECO:0000313" key="3">
    <source>
        <dbReference type="RefSeq" id="XP_052113802.1"/>
    </source>
</evidence>
<dbReference type="PANTHER" id="PTHR35218:SF9">
    <property type="entry name" value="ENDONUCLEASE_EXONUCLEASE_PHOSPHATASE DOMAIN-CONTAINING PROTEIN"/>
    <property type="match status" value="1"/>
</dbReference>
<keyword evidence="2" id="KW-1185">Reference proteome</keyword>
<dbReference type="Pfam" id="PF03372">
    <property type="entry name" value="Exo_endo_phos"/>
    <property type="match status" value="1"/>
</dbReference>
<gene>
    <name evidence="3" type="primary">LOC127744946</name>
</gene>
<accession>A0A9C6TNV6</accession>
<reference evidence="2" key="1">
    <citation type="journal article" date="2016" name="Nat. Genet.">
        <title>The genome sequences of Arachis duranensis and Arachis ipaensis, the diploid ancestors of cultivated peanut.</title>
        <authorList>
            <person name="Bertioli D.J."/>
            <person name="Cannon S.B."/>
            <person name="Froenicke L."/>
            <person name="Huang G."/>
            <person name="Farmer A.D."/>
            <person name="Cannon E.K."/>
            <person name="Liu X."/>
            <person name="Gao D."/>
            <person name="Clevenger J."/>
            <person name="Dash S."/>
            <person name="Ren L."/>
            <person name="Moretzsohn M.C."/>
            <person name="Shirasawa K."/>
            <person name="Huang W."/>
            <person name="Vidigal B."/>
            <person name="Abernathy B."/>
            <person name="Chu Y."/>
            <person name="Niederhuth C.E."/>
            <person name="Umale P."/>
            <person name="Araujo A.C."/>
            <person name="Kozik A."/>
            <person name="Kim K.D."/>
            <person name="Burow M.D."/>
            <person name="Varshney R.K."/>
            <person name="Wang X."/>
            <person name="Zhang X."/>
            <person name="Barkley N."/>
            <person name="Guimaraes P.M."/>
            <person name="Isobe S."/>
            <person name="Guo B."/>
            <person name="Liao B."/>
            <person name="Stalker H.T."/>
            <person name="Schmitz R.J."/>
            <person name="Scheffler B.E."/>
            <person name="Leal-Bertioli S.C."/>
            <person name="Xun X."/>
            <person name="Jackson S.A."/>
            <person name="Michelmore R."/>
            <person name="Ozias-Akins P."/>
        </authorList>
    </citation>
    <scope>NUCLEOTIDE SEQUENCE [LARGE SCALE GENOMIC DNA]</scope>
    <source>
        <strain evidence="2">cv. V14167</strain>
    </source>
</reference>
<evidence type="ECO:0000313" key="2">
    <source>
        <dbReference type="Proteomes" id="UP000515211"/>
    </source>
</evidence>
<dbReference type="RefSeq" id="XP_052113802.1">
    <property type="nucleotide sequence ID" value="XM_052257842.1"/>
</dbReference>
<organism evidence="2 3">
    <name type="scientific">Arachis duranensis</name>
    <name type="common">Wild peanut</name>
    <dbReference type="NCBI Taxonomy" id="130453"/>
    <lineage>
        <taxon>Eukaryota</taxon>
        <taxon>Viridiplantae</taxon>
        <taxon>Streptophyta</taxon>
        <taxon>Embryophyta</taxon>
        <taxon>Tracheophyta</taxon>
        <taxon>Spermatophyta</taxon>
        <taxon>Magnoliopsida</taxon>
        <taxon>eudicotyledons</taxon>
        <taxon>Gunneridae</taxon>
        <taxon>Pentapetalae</taxon>
        <taxon>rosids</taxon>
        <taxon>fabids</taxon>
        <taxon>Fabales</taxon>
        <taxon>Fabaceae</taxon>
        <taxon>Papilionoideae</taxon>
        <taxon>50 kb inversion clade</taxon>
        <taxon>dalbergioids sensu lato</taxon>
        <taxon>Dalbergieae</taxon>
        <taxon>Pterocarpus clade</taxon>
        <taxon>Arachis</taxon>
    </lineage>
</organism>
<dbReference type="GO" id="GO:0003824">
    <property type="term" value="F:catalytic activity"/>
    <property type="evidence" value="ECO:0007669"/>
    <property type="project" value="InterPro"/>
</dbReference>
<feature type="domain" description="Endonuclease/exonuclease/phosphatase" evidence="1">
    <location>
        <begin position="44"/>
        <end position="218"/>
    </location>
</feature>
<protein>
    <submittedName>
        <fullName evidence="3">Uncharacterized protein LOC127744946</fullName>
    </submittedName>
</protein>
<dbReference type="KEGG" id="adu:127744946"/>
<dbReference type="GeneID" id="127744946"/>
<evidence type="ECO:0000259" key="1">
    <source>
        <dbReference type="Pfam" id="PF03372"/>
    </source>
</evidence>
<dbReference type="PANTHER" id="PTHR35218">
    <property type="entry name" value="RNASE H DOMAIN-CONTAINING PROTEIN"/>
    <property type="match status" value="1"/>
</dbReference>
<reference evidence="3" key="2">
    <citation type="submission" date="2025-08" db="UniProtKB">
        <authorList>
            <consortium name="RefSeq"/>
        </authorList>
    </citation>
    <scope>IDENTIFICATION</scope>
    <source>
        <tissue evidence="3">Whole plant</tissue>
    </source>
</reference>
<proteinExistence type="predicted"/>
<dbReference type="InterPro" id="IPR005135">
    <property type="entry name" value="Endo/exonuclease/phosphatase"/>
</dbReference>